<accession>A0A4Z2F8F1</accession>
<organism evidence="2 3">
    <name type="scientific">Liparis tanakae</name>
    <name type="common">Tanaka's snailfish</name>
    <dbReference type="NCBI Taxonomy" id="230148"/>
    <lineage>
        <taxon>Eukaryota</taxon>
        <taxon>Metazoa</taxon>
        <taxon>Chordata</taxon>
        <taxon>Craniata</taxon>
        <taxon>Vertebrata</taxon>
        <taxon>Euteleostomi</taxon>
        <taxon>Actinopterygii</taxon>
        <taxon>Neopterygii</taxon>
        <taxon>Teleostei</taxon>
        <taxon>Neoteleostei</taxon>
        <taxon>Acanthomorphata</taxon>
        <taxon>Eupercaria</taxon>
        <taxon>Perciformes</taxon>
        <taxon>Cottioidei</taxon>
        <taxon>Cottales</taxon>
        <taxon>Liparidae</taxon>
        <taxon>Liparis</taxon>
    </lineage>
</organism>
<evidence type="ECO:0000313" key="3">
    <source>
        <dbReference type="Proteomes" id="UP000314294"/>
    </source>
</evidence>
<feature type="region of interest" description="Disordered" evidence="1">
    <location>
        <begin position="21"/>
        <end position="40"/>
    </location>
</feature>
<gene>
    <name evidence="2" type="ORF">EYF80_052402</name>
</gene>
<proteinExistence type="predicted"/>
<evidence type="ECO:0000256" key="1">
    <source>
        <dbReference type="SAM" id="MobiDB-lite"/>
    </source>
</evidence>
<keyword evidence="3" id="KW-1185">Reference proteome</keyword>
<evidence type="ECO:0000313" key="2">
    <source>
        <dbReference type="EMBL" id="TNN37427.1"/>
    </source>
</evidence>
<reference evidence="2 3" key="1">
    <citation type="submission" date="2019-03" db="EMBL/GenBank/DDBJ databases">
        <title>First draft genome of Liparis tanakae, snailfish: a comprehensive survey of snailfish specific genes.</title>
        <authorList>
            <person name="Kim W."/>
            <person name="Song I."/>
            <person name="Jeong J.-H."/>
            <person name="Kim D."/>
            <person name="Kim S."/>
            <person name="Ryu S."/>
            <person name="Song J.Y."/>
            <person name="Lee S.K."/>
        </authorList>
    </citation>
    <scope>NUCLEOTIDE SEQUENCE [LARGE SCALE GENOMIC DNA]</scope>
    <source>
        <tissue evidence="2">Muscle</tissue>
    </source>
</reference>
<dbReference type="AlphaFoldDB" id="A0A4Z2F8F1"/>
<protein>
    <submittedName>
        <fullName evidence="2">Uncharacterized protein</fullName>
    </submittedName>
</protein>
<dbReference type="Proteomes" id="UP000314294">
    <property type="component" value="Unassembled WGS sequence"/>
</dbReference>
<name>A0A4Z2F8F1_9TELE</name>
<sequence>MAAHVPLWEEVEKTVIEETPMTHHRLQEPKRTLSARGQADESIPPLDLIEAQQNHHDGQKVSRSQLFCLEAFSAEMEPSGKLCNLV</sequence>
<comment type="caution">
    <text evidence="2">The sequence shown here is derived from an EMBL/GenBank/DDBJ whole genome shotgun (WGS) entry which is preliminary data.</text>
</comment>
<dbReference type="EMBL" id="SRLO01001490">
    <property type="protein sequence ID" value="TNN37427.1"/>
    <property type="molecule type" value="Genomic_DNA"/>
</dbReference>